<dbReference type="AlphaFoldDB" id="A0AAT9LAY9"/>
<dbReference type="KEGG" id="fcz:IMF26_07685"/>
<dbReference type="EMBL" id="CP062796">
    <property type="protein sequence ID" value="QUL97949.1"/>
    <property type="molecule type" value="Genomic_DNA"/>
</dbReference>
<evidence type="ECO:0000256" key="1">
    <source>
        <dbReference type="SAM" id="Phobius"/>
    </source>
</evidence>
<dbReference type="Pfam" id="PF17248">
    <property type="entry name" value="DUF5317"/>
    <property type="match status" value="1"/>
</dbReference>
<name>A0AAT9LAY9_9FIRM</name>
<feature type="transmembrane region" description="Helical" evidence="1">
    <location>
        <begin position="152"/>
        <end position="172"/>
    </location>
</feature>
<proteinExistence type="predicted"/>
<accession>A0AAT9LAY9</accession>
<reference evidence="2" key="2">
    <citation type="journal article" date="2023" name="Biology">
        <title>Prokaryotic Life Associated with Coal-Fire Gas Vents Revealed by Metagenomics.</title>
        <authorList>
            <person name="Kadnikov V.V."/>
            <person name="Mardanov A.V."/>
            <person name="Beletsky A.V."/>
            <person name="Karnachuk O.V."/>
            <person name="Ravin N.V."/>
        </authorList>
    </citation>
    <scope>NUCLEOTIDE SEQUENCE</scope>
    <source>
        <strain evidence="2">Bu02</strain>
    </source>
</reference>
<keyword evidence="1" id="KW-1133">Transmembrane helix</keyword>
<gene>
    <name evidence="2" type="ORF">IMF26_07685</name>
</gene>
<reference evidence="2" key="1">
    <citation type="submission" date="2020-10" db="EMBL/GenBank/DDBJ databases">
        <authorList>
            <person name="Kadnikov V."/>
            <person name="Beletsky A.V."/>
            <person name="Mardanov A.V."/>
            <person name="Karnachuk O.V."/>
            <person name="Ravin N.V."/>
        </authorList>
    </citation>
    <scope>NUCLEOTIDE SEQUENCE</scope>
    <source>
        <strain evidence="2">Bu02</strain>
    </source>
</reference>
<keyword evidence="1" id="KW-0812">Transmembrane</keyword>
<feature type="transmembrane region" description="Helical" evidence="1">
    <location>
        <begin position="80"/>
        <end position="98"/>
    </location>
</feature>
<evidence type="ECO:0000313" key="2">
    <source>
        <dbReference type="EMBL" id="QUL97949.1"/>
    </source>
</evidence>
<organism evidence="2">
    <name type="scientific">Candidatus Fermentithermobacillus carboniphilus</name>
    <dbReference type="NCBI Taxonomy" id="3085328"/>
    <lineage>
        <taxon>Bacteria</taxon>
        <taxon>Bacillati</taxon>
        <taxon>Bacillota</taxon>
        <taxon>Candidatus Fermentithermobacillia</taxon>
        <taxon>Candidatus Fermentithermobacillales</taxon>
        <taxon>Candidatus Fermentithermobacillaceae</taxon>
        <taxon>Candidatus Fermentithermobacillus</taxon>
    </lineage>
</organism>
<keyword evidence="1" id="KW-0472">Membrane</keyword>
<dbReference type="InterPro" id="IPR035168">
    <property type="entry name" value="DUF5317"/>
</dbReference>
<protein>
    <submittedName>
        <fullName evidence="2">DUF5317 domain-containing protein</fullName>
    </submittedName>
</protein>
<feature type="transmembrane region" description="Helical" evidence="1">
    <location>
        <begin position="31"/>
        <end position="49"/>
    </location>
</feature>
<sequence length="189" mass="20692">MFRTVVLFSLAIGLLLGGKLSRLGEVRVKRLPWILASFVLKFVAVFLAGRVSPEPVLCTALSVVTYGLLLYGLYPNLNLTGFPLVFAGIVLNFLVIVANQGRMPVDVSILDPVTSAGQIQALPLSLIHQVMPQDVRLGFLADIFKWRFFSKVPTTFSVGDVLMAVGISWFILHGMLRGFSCAPEDARIN</sequence>